<keyword evidence="1" id="KW-1133">Transmembrane helix</keyword>
<keyword evidence="3" id="KW-1185">Reference proteome</keyword>
<dbReference type="RefSeq" id="WP_317975308.1">
    <property type="nucleotide sequence ID" value="NZ_BTFW01000001.1"/>
</dbReference>
<dbReference type="PANTHER" id="PTHR47755:SF1">
    <property type="entry name" value="CELL DIVISION PROTEIN FTSX"/>
    <property type="match status" value="1"/>
</dbReference>
<protein>
    <submittedName>
        <fullName evidence="2">FtsX-like permease family protein</fullName>
    </submittedName>
</protein>
<evidence type="ECO:0000313" key="2">
    <source>
        <dbReference type="EMBL" id="GMM61644.1"/>
    </source>
</evidence>
<feature type="transmembrane region" description="Helical" evidence="1">
    <location>
        <begin position="187"/>
        <end position="208"/>
    </location>
</feature>
<accession>A0ABQ6P8U4</accession>
<feature type="transmembrane region" description="Helical" evidence="1">
    <location>
        <begin position="244"/>
        <end position="264"/>
    </location>
</feature>
<sequence length="314" mass="32237">MKRLIDTLGRALGRTLGGAFGGGGESPLLPEARLSGPMPWVIAIMIGLTVVAAASALALRHAAQAASADLEGGVTVQIVTAAPHERERQAAAALALLRHTPGVASASAVPQQQLDALVEPWLGARAGDDLDALPIPALIDVRLDGPASPRRLDALRGAIVRAAPTARVDAQSSWLAPVFHAIGTLQWAAGGMIALFAFATASAVLLAARNALGIHRETIEVVHMLGATDVQIARVFQRSMATDAALGGVVGLMAGVVTVLGLGRQFATLGSGMVAQGALAWTDWTALAMIPIAGVLLVMVTARLTVLSALRRML</sequence>
<comment type="caution">
    <text evidence="2">The sequence shown here is derived from an EMBL/GenBank/DDBJ whole genome shotgun (WGS) entry which is preliminary data.</text>
</comment>
<organism evidence="2 3">
    <name type="scientific">Novosphingobium pituita</name>
    <dbReference type="NCBI Taxonomy" id="3056842"/>
    <lineage>
        <taxon>Bacteria</taxon>
        <taxon>Pseudomonadati</taxon>
        <taxon>Pseudomonadota</taxon>
        <taxon>Alphaproteobacteria</taxon>
        <taxon>Sphingomonadales</taxon>
        <taxon>Sphingomonadaceae</taxon>
        <taxon>Novosphingobium</taxon>
    </lineage>
</organism>
<feature type="transmembrane region" description="Helical" evidence="1">
    <location>
        <begin position="284"/>
        <end position="306"/>
    </location>
</feature>
<name>A0ABQ6P8U4_9SPHN</name>
<proteinExistence type="predicted"/>
<evidence type="ECO:0000313" key="3">
    <source>
        <dbReference type="Proteomes" id="UP001187221"/>
    </source>
</evidence>
<evidence type="ECO:0000256" key="1">
    <source>
        <dbReference type="SAM" id="Phobius"/>
    </source>
</evidence>
<gene>
    <name evidence="2" type="ORF">NUTIK01_24210</name>
</gene>
<dbReference type="PANTHER" id="PTHR47755">
    <property type="entry name" value="CELL DIVISION PROTEIN FTSX"/>
    <property type="match status" value="1"/>
</dbReference>
<dbReference type="InterPro" id="IPR004513">
    <property type="entry name" value="FtsX"/>
</dbReference>
<reference evidence="2 3" key="1">
    <citation type="submission" date="2023-06" db="EMBL/GenBank/DDBJ databases">
        <title>Draft genome sequence of Novosphingobium sp. strain IK01.</title>
        <authorList>
            <person name="Hatamoto M."/>
            <person name="Ikarashi T."/>
            <person name="Yamaguchi T."/>
        </authorList>
    </citation>
    <scope>NUCLEOTIDE SEQUENCE [LARGE SCALE GENOMIC DNA]</scope>
    <source>
        <strain evidence="2 3">IK01</strain>
    </source>
</reference>
<keyword evidence="1" id="KW-0472">Membrane</keyword>
<dbReference type="EMBL" id="BTFW01000001">
    <property type="protein sequence ID" value="GMM61644.1"/>
    <property type="molecule type" value="Genomic_DNA"/>
</dbReference>
<keyword evidence="1" id="KW-0812">Transmembrane</keyword>
<feature type="transmembrane region" description="Helical" evidence="1">
    <location>
        <begin position="40"/>
        <end position="59"/>
    </location>
</feature>
<dbReference type="Proteomes" id="UP001187221">
    <property type="component" value="Unassembled WGS sequence"/>
</dbReference>